<keyword evidence="15" id="KW-0808">Transferase</keyword>
<reference evidence="15" key="2">
    <citation type="submission" date="2023-05" db="EMBL/GenBank/DDBJ databases">
        <authorList>
            <consortium name="Lawrence Berkeley National Laboratory"/>
            <person name="Steindorff A."/>
            <person name="Hensen N."/>
            <person name="Bonometti L."/>
            <person name="Westerberg I."/>
            <person name="Brannstrom I.O."/>
            <person name="Guillou S."/>
            <person name="Cros-Aarteil S."/>
            <person name="Calhoun S."/>
            <person name="Haridas S."/>
            <person name="Kuo A."/>
            <person name="Mondo S."/>
            <person name="Pangilinan J."/>
            <person name="Riley R."/>
            <person name="Labutti K."/>
            <person name="Andreopoulos B."/>
            <person name="Lipzen A."/>
            <person name="Chen C."/>
            <person name="Yanf M."/>
            <person name="Daum C."/>
            <person name="Ng V."/>
            <person name="Clum A."/>
            <person name="Ohm R."/>
            <person name="Martin F."/>
            <person name="Silar P."/>
            <person name="Natvig D."/>
            <person name="Lalanne C."/>
            <person name="Gautier V."/>
            <person name="Ament-Velasquez S.L."/>
            <person name="Kruys A."/>
            <person name="Hutchinson M.I."/>
            <person name="Powell A.J."/>
            <person name="Barry K."/>
            <person name="Miller A.N."/>
            <person name="Grigoriev I.V."/>
            <person name="Debuchy R."/>
            <person name="Gladieux P."/>
            <person name="Thoren M.H."/>
            <person name="Johannesson H."/>
        </authorList>
    </citation>
    <scope>NUCLEOTIDE SEQUENCE</scope>
    <source>
        <strain evidence="15">CBS 990.96</strain>
    </source>
</reference>
<evidence type="ECO:0000256" key="4">
    <source>
        <dbReference type="ARBA" id="ARBA00013948"/>
    </source>
</evidence>
<evidence type="ECO:0000256" key="5">
    <source>
        <dbReference type="ARBA" id="ARBA00019973"/>
    </source>
</evidence>
<dbReference type="InterPro" id="IPR008266">
    <property type="entry name" value="Tyr_kinase_AS"/>
</dbReference>
<dbReference type="EC" id="2.7.11.1" evidence="3"/>
<feature type="region of interest" description="Disordered" evidence="13">
    <location>
        <begin position="60"/>
        <end position="79"/>
    </location>
</feature>
<dbReference type="SUPFAM" id="SSF56112">
    <property type="entry name" value="Protein kinase-like (PK-like)"/>
    <property type="match status" value="1"/>
</dbReference>
<evidence type="ECO:0000256" key="9">
    <source>
        <dbReference type="ARBA" id="ARBA00030980"/>
    </source>
</evidence>
<dbReference type="CDD" id="cd00180">
    <property type="entry name" value="PKc"/>
    <property type="match status" value="1"/>
</dbReference>
<dbReference type="InterPro" id="IPR050117">
    <property type="entry name" value="MAPK"/>
</dbReference>
<keyword evidence="8" id="KW-0067">ATP-binding</keyword>
<feature type="region of interest" description="Disordered" evidence="13">
    <location>
        <begin position="1"/>
        <end position="29"/>
    </location>
</feature>
<dbReference type="EMBL" id="MU865390">
    <property type="protein sequence ID" value="KAK4224511.1"/>
    <property type="molecule type" value="Genomic_DNA"/>
</dbReference>
<evidence type="ECO:0000313" key="16">
    <source>
        <dbReference type="Proteomes" id="UP001301958"/>
    </source>
</evidence>
<dbReference type="Gene3D" id="3.30.200.20">
    <property type="entry name" value="Phosphorylase Kinase, domain 1"/>
    <property type="match status" value="1"/>
</dbReference>
<feature type="domain" description="Protein kinase" evidence="14">
    <location>
        <begin position="247"/>
        <end position="505"/>
    </location>
</feature>
<evidence type="ECO:0000259" key="14">
    <source>
        <dbReference type="PROSITE" id="PS50011"/>
    </source>
</evidence>
<comment type="subunit">
    <text evidence="2">Component of the EKC/KEOPS complex composed of at least BUD32, CGI121, GON7, KAE1 and PCC1; the whole complex dimerizes.</text>
</comment>
<dbReference type="PANTHER" id="PTHR24055">
    <property type="entry name" value="MITOGEN-ACTIVATED PROTEIN KINASE"/>
    <property type="match status" value="1"/>
</dbReference>
<dbReference type="PROSITE" id="PS50011">
    <property type="entry name" value="PROTEIN_KINASE_DOM"/>
    <property type="match status" value="1"/>
</dbReference>
<name>A0AAN7BJ98_9PEZI</name>
<dbReference type="Proteomes" id="UP001301958">
    <property type="component" value="Unassembled WGS sequence"/>
</dbReference>
<evidence type="ECO:0000256" key="2">
    <source>
        <dbReference type="ARBA" id="ARBA00011534"/>
    </source>
</evidence>
<keyword evidence="6" id="KW-0723">Serine/threonine-protein kinase</keyword>
<reference evidence="15" key="1">
    <citation type="journal article" date="2023" name="Mol. Phylogenet. Evol.">
        <title>Genome-scale phylogeny and comparative genomics of the fungal order Sordariales.</title>
        <authorList>
            <person name="Hensen N."/>
            <person name="Bonometti L."/>
            <person name="Westerberg I."/>
            <person name="Brannstrom I.O."/>
            <person name="Guillou S."/>
            <person name="Cros-Aarteil S."/>
            <person name="Calhoun S."/>
            <person name="Haridas S."/>
            <person name="Kuo A."/>
            <person name="Mondo S."/>
            <person name="Pangilinan J."/>
            <person name="Riley R."/>
            <person name="LaButti K."/>
            <person name="Andreopoulos B."/>
            <person name="Lipzen A."/>
            <person name="Chen C."/>
            <person name="Yan M."/>
            <person name="Daum C."/>
            <person name="Ng V."/>
            <person name="Clum A."/>
            <person name="Steindorff A."/>
            <person name="Ohm R.A."/>
            <person name="Martin F."/>
            <person name="Silar P."/>
            <person name="Natvig D.O."/>
            <person name="Lalanne C."/>
            <person name="Gautier V."/>
            <person name="Ament-Velasquez S.L."/>
            <person name="Kruys A."/>
            <person name="Hutchinson M.I."/>
            <person name="Powell A.J."/>
            <person name="Barry K."/>
            <person name="Miller A.N."/>
            <person name="Grigoriev I.V."/>
            <person name="Debuchy R."/>
            <person name="Gladieux P."/>
            <person name="Hiltunen Thoren M."/>
            <person name="Johannesson H."/>
        </authorList>
    </citation>
    <scope>NUCLEOTIDE SEQUENCE</scope>
    <source>
        <strain evidence="15">CBS 990.96</strain>
    </source>
</reference>
<dbReference type="GO" id="GO:0004674">
    <property type="term" value="F:protein serine/threonine kinase activity"/>
    <property type="evidence" value="ECO:0007669"/>
    <property type="project" value="UniProtKB-KW"/>
</dbReference>
<proteinExistence type="predicted"/>
<gene>
    <name evidence="15" type="ORF">QBC38DRAFT_15814</name>
</gene>
<dbReference type="PROSITE" id="PS00109">
    <property type="entry name" value="PROTEIN_KINASE_TYR"/>
    <property type="match status" value="1"/>
</dbReference>
<dbReference type="InterPro" id="IPR011009">
    <property type="entry name" value="Kinase-like_dom_sf"/>
</dbReference>
<accession>A0AAN7BJ98</accession>
<comment type="caution">
    <text evidence="15">The sequence shown here is derived from an EMBL/GenBank/DDBJ whole genome shotgun (WGS) entry which is preliminary data.</text>
</comment>
<feature type="compositionally biased region" description="Polar residues" evidence="13">
    <location>
        <begin position="1"/>
        <end position="17"/>
    </location>
</feature>
<evidence type="ECO:0000256" key="11">
    <source>
        <dbReference type="ARBA" id="ARBA00047899"/>
    </source>
</evidence>
<dbReference type="GO" id="GO:0005524">
    <property type="term" value="F:ATP binding"/>
    <property type="evidence" value="ECO:0007669"/>
    <property type="project" value="UniProtKB-KW"/>
</dbReference>
<feature type="region of interest" description="Disordered" evidence="13">
    <location>
        <begin position="519"/>
        <end position="558"/>
    </location>
</feature>
<evidence type="ECO:0000256" key="1">
    <source>
        <dbReference type="ARBA" id="ARBA00003747"/>
    </source>
</evidence>
<comment type="catalytic activity">
    <reaction evidence="11">
        <text>L-threonyl-[protein] + ATP = O-phospho-L-threonyl-[protein] + ADP + H(+)</text>
        <dbReference type="Rhea" id="RHEA:46608"/>
        <dbReference type="Rhea" id="RHEA-COMP:11060"/>
        <dbReference type="Rhea" id="RHEA-COMP:11605"/>
        <dbReference type="ChEBI" id="CHEBI:15378"/>
        <dbReference type="ChEBI" id="CHEBI:30013"/>
        <dbReference type="ChEBI" id="CHEBI:30616"/>
        <dbReference type="ChEBI" id="CHEBI:61977"/>
        <dbReference type="ChEBI" id="CHEBI:456216"/>
        <dbReference type="EC" id="2.7.11.1"/>
    </reaction>
</comment>
<protein>
    <recommendedName>
        <fullName evidence="5">EKC/KEOPS complex subunit BUD32</fullName>
        <ecNumber evidence="3">2.7.11.1</ecNumber>
    </recommendedName>
    <alternativeName>
        <fullName evidence="9 10">Atypical Serine/threonine protein kinase BUD32</fullName>
    </alternativeName>
    <alternativeName>
        <fullName evidence="4">EKC/KEOPS complex subunit bud32</fullName>
    </alternativeName>
</protein>
<comment type="catalytic activity">
    <reaction evidence="12">
        <text>L-seryl-[protein] + ATP = O-phospho-L-seryl-[protein] + ADP + H(+)</text>
        <dbReference type="Rhea" id="RHEA:17989"/>
        <dbReference type="Rhea" id="RHEA-COMP:9863"/>
        <dbReference type="Rhea" id="RHEA-COMP:11604"/>
        <dbReference type="ChEBI" id="CHEBI:15378"/>
        <dbReference type="ChEBI" id="CHEBI:29999"/>
        <dbReference type="ChEBI" id="CHEBI:30616"/>
        <dbReference type="ChEBI" id="CHEBI:83421"/>
        <dbReference type="ChEBI" id="CHEBI:456216"/>
        <dbReference type="EC" id="2.7.11.1"/>
    </reaction>
</comment>
<dbReference type="Pfam" id="PF00069">
    <property type="entry name" value="Pkinase"/>
    <property type="match status" value="1"/>
</dbReference>
<evidence type="ECO:0000256" key="12">
    <source>
        <dbReference type="ARBA" id="ARBA00048679"/>
    </source>
</evidence>
<organism evidence="15 16">
    <name type="scientific">Podospora fimiseda</name>
    <dbReference type="NCBI Taxonomy" id="252190"/>
    <lineage>
        <taxon>Eukaryota</taxon>
        <taxon>Fungi</taxon>
        <taxon>Dikarya</taxon>
        <taxon>Ascomycota</taxon>
        <taxon>Pezizomycotina</taxon>
        <taxon>Sordariomycetes</taxon>
        <taxon>Sordariomycetidae</taxon>
        <taxon>Sordariales</taxon>
        <taxon>Podosporaceae</taxon>
        <taxon>Podospora</taxon>
    </lineage>
</organism>
<sequence>MSSSASPTPSLHDTASVSGDDAWGRFATLSPDSTDAEAALQELVESLGDELSTTALGAFIEPSRNHDDTDDEPAPGHPHQRKRYRFVLSFDHPPQGPRAGWVLGKGNHRGPGVQLSVCPPRTADGDTSARPGGAIALIYMHAETGAFMIQALSQKHPVIYRSGDGNTDIVLEMGCRSVLHMTRNHLRFNLGPKIFDYVLEFNIADEDRFIAARNDFARFAIRQGESIEPYNQLDYLPKQAHHRIRHVVVHRTLSAGAFGLVKSGVDTETGDAVAIKTMHCKTRQAPIVKNELEIAASFPKDTVGIIPILDTWCEHGNSPPCFESPLEDIHFSMPLARCDFEHAPWENIDHHRRMLLFRQTLQGLHAIHSRGIMHRDISPRNLLIDDLQIPRAGICDFGKAKRGAQGREPGIGPLHTVAPEVGSGAYSAAIDIWSLAYAWLWTYQKRTDVRFRTDVRRHESLIETVDRLYEEGLMTADFANLLRLMLSYEPDQRPTAEKALQHSAWNELEDAASDVATECNSPRLGAQSFEPGPAKKPRLQVPDDINASIPSTLSPPTP</sequence>
<evidence type="ECO:0000256" key="7">
    <source>
        <dbReference type="ARBA" id="ARBA00022741"/>
    </source>
</evidence>
<evidence type="ECO:0000256" key="8">
    <source>
        <dbReference type="ARBA" id="ARBA00022840"/>
    </source>
</evidence>
<comment type="function">
    <text evidence="1">Component of the EKC/KEOPS complex that is required for the formation of a threonylcarbamoyl group on adenosine at position 37 (t(6)A37) in tRNAs that read codons beginning with adenine. The complex is probably involved in the transfer of the threonylcarbamoyl moiety of threonylcarbamoyl-AMP (TC-AMP) to the N6 group of A37. BUD32 has ATPase activity in the context of the EKC/KEOPS complex and likely plays a supporting role to the catalytic subunit KAE1. The EKC/KEOPS complex also promotes both telomere uncapping and telomere elongation. The complex is required for efficient recruitment of transcriptional coactivators.</text>
</comment>
<keyword evidence="15" id="KW-0418">Kinase</keyword>
<evidence type="ECO:0000256" key="6">
    <source>
        <dbReference type="ARBA" id="ARBA00022527"/>
    </source>
</evidence>
<evidence type="ECO:0000256" key="10">
    <source>
        <dbReference type="ARBA" id="ARBA00033194"/>
    </source>
</evidence>
<evidence type="ECO:0000313" key="15">
    <source>
        <dbReference type="EMBL" id="KAK4224511.1"/>
    </source>
</evidence>
<dbReference type="InterPro" id="IPR000719">
    <property type="entry name" value="Prot_kinase_dom"/>
</dbReference>
<keyword evidence="7" id="KW-0547">Nucleotide-binding</keyword>
<dbReference type="Gene3D" id="1.10.510.10">
    <property type="entry name" value="Transferase(Phosphotransferase) domain 1"/>
    <property type="match status" value="1"/>
</dbReference>
<keyword evidence="16" id="KW-1185">Reference proteome</keyword>
<evidence type="ECO:0000256" key="3">
    <source>
        <dbReference type="ARBA" id="ARBA00012513"/>
    </source>
</evidence>
<evidence type="ECO:0000256" key="13">
    <source>
        <dbReference type="SAM" id="MobiDB-lite"/>
    </source>
</evidence>
<dbReference type="AlphaFoldDB" id="A0AAN7BJ98"/>